<dbReference type="Proteomes" id="UP001172102">
    <property type="component" value="Unassembled WGS sequence"/>
</dbReference>
<organism evidence="1 2">
    <name type="scientific">Lasiosphaeris hirsuta</name>
    <dbReference type="NCBI Taxonomy" id="260670"/>
    <lineage>
        <taxon>Eukaryota</taxon>
        <taxon>Fungi</taxon>
        <taxon>Dikarya</taxon>
        <taxon>Ascomycota</taxon>
        <taxon>Pezizomycotina</taxon>
        <taxon>Sordariomycetes</taxon>
        <taxon>Sordariomycetidae</taxon>
        <taxon>Sordariales</taxon>
        <taxon>Lasiosphaeriaceae</taxon>
        <taxon>Lasiosphaeris</taxon>
    </lineage>
</organism>
<proteinExistence type="predicted"/>
<accession>A0AA40AEU4</accession>
<comment type="caution">
    <text evidence="1">The sequence shown here is derived from an EMBL/GenBank/DDBJ whole genome shotgun (WGS) entry which is preliminary data.</text>
</comment>
<sequence length="103" mass="11089">MDECDAGCSSLVHNIILIICLCHDGGPPREVCPLSSPPGHPAAAQPCRPGMPALCSTPAQVPRYRRKASPGPGPVLRGAAWGRVRVSQQYQRRVWKCQACLEC</sequence>
<protein>
    <submittedName>
        <fullName evidence="1">Uncharacterized protein</fullName>
    </submittedName>
</protein>
<reference evidence="1" key="1">
    <citation type="submission" date="2023-06" db="EMBL/GenBank/DDBJ databases">
        <title>Genome-scale phylogeny and comparative genomics of the fungal order Sordariales.</title>
        <authorList>
            <consortium name="Lawrence Berkeley National Laboratory"/>
            <person name="Hensen N."/>
            <person name="Bonometti L."/>
            <person name="Westerberg I."/>
            <person name="Brannstrom I.O."/>
            <person name="Guillou S."/>
            <person name="Cros-Aarteil S."/>
            <person name="Calhoun S."/>
            <person name="Haridas S."/>
            <person name="Kuo A."/>
            <person name="Mondo S."/>
            <person name="Pangilinan J."/>
            <person name="Riley R."/>
            <person name="Labutti K."/>
            <person name="Andreopoulos B."/>
            <person name="Lipzen A."/>
            <person name="Chen C."/>
            <person name="Yanf M."/>
            <person name="Daum C."/>
            <person name="Ng V."/>
            <person name="Clum A."/>
            <person name="Steindorff A."/>
            <person name="Ohm R."/>
            <person name="Martin F."/>
            <person name="Silar P."/>
            <person name="Natvig D."/>
            <person name="Lalanne C."/>
            <person name="Gautier V."/>
            <person name="Ament-Velasquez S.L."/>
            <person name="Kruys A."/>
            <person name="Hutchinson M.I."/>
            <person name="Powell A.J."/>
            <person name="Barry K."/>
            <person name="Miller A.N."/>
            <person name="Grigoriev I.V."/>
            <person name="Debuchy R."/>
            <person name="Gladieux P."/>
            <person name="Thoren M.H."/>
            <person name="Johannesson H."/>
        </authorList>
    </citation>
    <scope>NUCLEOTIDE SEQUENCE</scope>
    <source>
        <strain evidence="1">SMH4607-1</strain>
    </source>
</reference>
<keyword evidence="2" id="KW-1185">Reference proteome</keyword>
<dbReference type="AlphaFoldDB" id="A0AA40AEU4"/>
<evidence type="ECO:0000313" key="1">
    <source>
        <dbReference type="EMBL" id="KAK0714510.1"/>
    </source>
</evidence>
<dbReference type="EMBL" id="JAUKUA010000004">
    <property type="protein sequence ID" value="KAK0714510.1"/>
    <property type="molecule type" value="Genomic_DNA"/>
</dbReference>
<name>A0AA40AEU4_9PEZI</name>
<gene>
    <name evidence="1" type="ORF">B0H67DRAFT_578346</name>
</gene>
<evidence type="ECO:0000313" key="2">
    <source>
        <dbReference type="Proteomes" id="UP001172102"/>
    </source>
</evidence>